<proteinExistence type="predicted"/>
<organism evidence="1 2">
    <name type="scientific">Filobasidium floriforme</name>
    <dbReference type="NCBI Taxonomy" id="5210"/>
    <lineage>
        <taxon>Eukaryota</taxon>
        <taxon>Fungi</taxon>
        <taxon>Dikarya</taxon>
        <taxon>Basidiomycota</taxon>
        <taxon>Agaricomycotina</taxon>
        <taxon>Tremellomycetes</taxon>
        <taxon>Filobasidiales</taxon>
        <taxon>Filobasidiaceae</taxon>
        <taxon>Filobasidium</taxon>
    </lineage>
</organism>
<name>A0A8K0JDT7_9TREE</name>
<protein>
    <submittedName>
        <fullName evidence="1">Uncharacterized protein</fullName>
    </submittedName>
</protein>
<reference evidence="1" key="1">
    <citation type="submission" date="2020-04" db="EMBL/GenBank/DDBJ databases">
        <title>Analysis of mating type loci in Filobasidium floriforme.</title>
        <authorList>
            <person name="Nowrousian M."/>
        </authorList>
    </citation>
    <scope>NUCLEOTIDE SEQUENCE</scope>
    <source>
        <strain evidence="1">CBS 6242</strain>
    </source>
</reference>
<dbReference type="Proteomes" id="UP000812966">
    <property type="component" value="Unassembled WGS sequence"/>
</dbReference>
<sequence>MFPPPIGMQLSASSSSSQTGHLIALLQILRWPDFDLSEPGSGVREGRIILIRVGVSDWPRVSHFTVCSEESIVRRIRSRHTATHSFDNGRNYADSDPVGLASLHPLSLSRWDAFSGAGVQIDTSSTSFRFARAVLLPGVSRHDVHATASPIVEFYTTTSLLDINKSYVVFTISADATDVDGNSTYVRFWSAYLSVSMFLAGMRYFWAGTV</sequence>
<comment type="caution">
    <text evidence="1">The sequence shown here is derived from an EMBL/GenBank/DDBJ whole genome shotgun (WGS) entry which is preliminary data.</text>
</comment>
<keyword evidence="2" id="KW-1185">Reference proteome</keyword>
<accession>A0A8K0JDT7</accession>
<evidence type="ECO:0000313" key="1">
    <source>
        <dbReference type="EMBL" id="KAG7527195.1"/>
    </source>
</evidence>
<dbReference type="EMBL" id="JABELV010000440">
    <property type="protein sequence ID" value="KAG7527195.1"/>
    <property type="molecule type" value="Genomic_DNA"/>
</dbReference>
<evidence type="ECO:0000313" key="2">
    <source>
        <dbReference type="Proteomes" id="UP000812966"/>
    </source>
</evidence>
<gene>
    <name evidence="1" type="ORF">FFLO_07176</name>
</gene>
<dbReference type="AlphaFoldDB" id="A0A8K0JDT7"/>